<evidence type="ECO:0000259" key="6">
    <source>
        <dbReference type="Pfam" id="PF00296"/>
    </source>
</evidence>
<dbReference type="PANTHER" id="PTHR30011:SF16">
    <property type="entry name" value="C2H2 FINGER DOMAIN TRANSCRIPTION FACTOR (EUROFUNG)-RELATED"/>
    <property type="match status" value="1"/>
</dbReference>
<dbReference type="RefSeq" id="WP_210027728.1">
    <property type="nucleotide sequence ID" value="NZ_JAGINU010000001.1"/>
</dbReference>
<name>A0ABS4VUI8_9PSEU</name>
<dbReference type="PANTHER" id="PTHR30011">
    <property type="entry name" value="ALKANESULFONATE MONOOXYGENASE-RELATED"/>
    <property type="match status" value="1"/>
</dbReference>
<keyword evidence="3" id="KW-0560">Oxidoreductase</keyword>
<keyword evidence="1" id="KW-0285">Flavoprotein</keyword>
<evidence type="ECO:0000313" key="8">
    <source>
        <dbReference type="Proteomes" id="UP001519295"/>
    </source>
</evidence>
<gene>
    <name evidence="7" type="ORF">JOF36_003298</name>
</gene>
<evidence type="ECO:0000256" key="5">
    <source>
        <dbReference type="ARBA" id="ARBA00033748"/>
    </source>
</evidence>
<evidence type="ECO:0000256" key="3">
    <source>
        <dbReference type="ARBA" id="ARBA00023002"/>
    </source>
</evidence>
<proteinExistence type="inferred from homology"/>
<accession>A0ABS4VUI8</accession>
<reference evidence="7 8" key="1">
    <citation type="submission" date="2021-03" db="EMBL/GenBank/DDBJ databases">
        <title>Sequencing the genomes of 1000 actinobacteria strains.</title>
        <authorList>
            <person name="Klenk H.-P."/>
        </authorList>
    </citation>
    <scope>NUCLEOTIDE SEQUENCE [LARGE SCALE GENOMIC DNA]</scope>
    <source>
        <strain evidence="7 8">DSM 45256</strain>
    </source>
</reference>
<evidence type="ECO:0000313" key="7">
    <source>
        <dbReference type="EMBL" id="MBP2367602.1"/>
    </source>
</evidence>
<dbReference type="GO" id="GO:0004497">
    <property type="term" value="F:monooxygenase activity"/>
    <property type="evidence" value="ECO:0007669"/>
    <property type="project" value="UniProtKB-KW"/>
</dbReference>
<dbReference type="CDD" id="cd01095">
    <property type="entry name" value="Nitrilotriacetate_monoxgenase"/>
    <property type="match status" value="1"/>
</dbReference>
<dbReference type="SUPFAM" id="SSF51679">
    <property type="entry name" value="Bacterial luciferase-like"/>
    <property type="match status" value="1"/>
</dbReference>
<dbReference type="NCBIfam" id="TIGR03860">
    <property type="entry name" value="FMN_nitrolo"/>
    <property type="match status" value="1"/>
</dbReference>
<dbReference type="EMBL" id="JAGINU010000001">
    <property type="protein sequence ID" value="MBP2367602.1"/>
    <property type="molecule type" value="Genomic_DNA"/>
</dbReference>
<keyword evidence="4 7" id="KW-0503">Monooxygenase</keyword>
<comment type="caution">
    <text evidence="7">The sequence shown here is derived from an EMBL/GenBank/DDBJ whole genome shotgun (WGS) entry which is preliminary data.</text>
</comment>
<dbReference type="InterPro" id="IPR011251">
    <property type="entry name" value="Luciferase-like_dom"/>
</dbReference>
<protein>
    <submittedName>
        <fullName evidence="7">FMN-dependent oxidoreductase (Nitrilotriacetate monooxygenase family)</fullName>
    </submittedName>
</protein>
<dbReference type="Pfam" id="PF00296">
    <property type="entry name" value="Bac_luciferase"/>
    <property type="match status" value="1"/>
</dbReference>
<comment type="similarity">
    <text evidence="5">Belongs to the NtaA/SnaA/DszA monooxygenase family.</text>
</comment>
<organism evidence="7 8">
    <name type="scientific">Pseudonocardia parietis</name>
    <dbReference type="NCBI Taxonomy" id="570936"/>
    <lineage>
        <taxon>Bacteria</taxon>
        <taxon>Bacillati</taxon>
        <taxon>Actinomycetota</taxon>
        <taxon>Actinomycetes</taxon>
        <taxon>Pseudonocardiales</taxon>
        <taxon>Pseudonocardiaceae</taxon>
        <taxon>Pseudonocardia</taxon>
    </lineage>
</organism>
<keyword evidence="8" id="KW-1185">Reference proteome</keyword>
<dbReference type="PIRSF" id="PIRSF000337">
    <property type="entry name" value="NTA_MOA"/>
    <property type="match status" value="1"/>
</dbReference>
<dbReference type="Gene3D" id="3.20.20.30">
    <property type="entry name" value="Luciferase-like domain"/>
    <property type="match status" value="1"/>
</dbReference>
<dbReference type="InterPro" id="IPR036661">
    <property type="entry name" value="Luciferase-like_sf"/>
</dbReference>
<evidence type="ECO:0000256" key="4">
    <source>
        <dbReference type="ARBA" id="ARBA00023033"/>
    </source>
</evidence>
<evidence type="ECO:0000256" key="1">
    <source>
        <dbReference type="ARBA" id="ARBA00022630"/>
    </source>
</evidence>
<dbReference type="InterPro" id="IPR016215">
    <property type="entry name" value="NTA_MOA"/>
</dbReference>
<feature type="domain" description="Luciferase-like" evidence="6">
    <location>
        <begin position="24"/>
        <end position="388"/>
    </location>
</feature>
<dbReference type="InterPro" id="IPR051260">
    <property type="entry name" value="Diverse_substr_monoxygenases"/>
</dbReference>
<keyword evidence="2" id="KW-0288">FMN</keyword>
<dbReference type="Proteomes" id="UP001519295">
    <property type="component" value="Unassembled WGS sequence"/>
</dbReference>
<sequence length="458" mass="51250">MSVPLLFNAFLMNTPSHLHHGQWRHPDARQVEFDTLDLWVEVAKLLEDAMFDALFFADVSGIFGPVDGRYADNVHEAVQIPSNDPIVLLGALAATTRRIGLASTSSIIQNPPFNFARQISTLDHLSRGRIAWNIVTSSQENAARNFGMTGLVEHDERYEWAEEYVSVAYKLWEGSWDDDALLVDREGGRYADPARIHKIRHVGPRYQVEGPHLPSPSPQRTPLLFQAGGSPRGMAFAARHAEAVFINTPSPEVARDHIARTRALAEAEGRRADDIRFFQLLSIAAGRTATEAQQRYDELRAWASVTGYRTHVSLGILPDGTRLPDDTPLRDIPNNGGRGHVDWLRAENPEREPVLADLARRRMDGQTVVGTPDMIADELERWRAVGVDGINLVNHRLPSSYEQFVELVLPVLRERGLAKASYGDARTLRGRLFGHDRLPERHPGARFRGAFRDGPRDG</sequence>
<evidence type="ECO:0000256" key="2">
    <source>
        <dbReference type="ARBA" id="ARBA00022643"/>
    </source>
</evidence>